<sequence>MGLVEPAIGNEDYCAKVPKGQSLLHELSLLLKSDEDLFRFRDIERKSKSLELALTEYRMQKLDEQNISLEQFKAWYSESPVHALENLFLAPVDEYDVNLLVDLIEQGEWTLASLYQTHQRRPYKSLQMIIS</sequence>
<gene>
    <name evidence="1" type="ORF">QB910_000091</name>
</gene>
<evidence type="ECO:0000313" key="1">
    <source>
        <dbReference type="EMBL" id="WJJ55335.1"/>
    </source>
</evidence>
<proteinExistence type="predicted"/>
<name>A0AAT9V7M8_9CAUD</name>
<reference evidence="1" key="1">
    <citation type="submission" date="2023-04" db="EMBL/GenBank/DDBJ databases">
        <title>Characterization and genome study of newly isolated Alicyclobacillus-specific phaga.</title>
        <authorList>
            <person name="Shymialevich D."/>
            <person name="Wojcicki M."/>
            <person name="Srednicka P."/>
            <person name="Swider O."/>
        </authorList>
    </citation>
    <scope>NUCLEOTIDE SEQUENCE</scope>
</reference>
<organism evidence="1">
    <name type="scientific">Alicyclobacillus phage KKP_3916</name>
    <dbReference type="NCBI Taxonomy" id="3040651"/>
    <lineage>
        <taxon>Viruses</taxon>
        <taxon>Duplodnaviria</taxon>
        <taxon>Heunggongvirae</taxon>
        <taxon>Uroviricota</taxon>
        <taxon>Caudoviricetes</taxon>
    </lineage>
</organism>
<protein>
    <submittedName>
        <fullName evidence="1">Uncharacterized protein</fullName>
    </submittedName>
</protein>
<accession>A0AAT9V7M8</accession>
<dbReference type="EMBL" id="OQ846916">
    <property type="protein sequence ID" value="WJJ55335.1"/>
    <property type="molecule type" value="Genomic_DNA"/>
</dbReference>